<gene>
    <name evidence="2" type="ORF">FVE85_5897</name>
</gene>
<sequence>MERAQVYKVAALVSGVAVGSAALAYGWYRYCASSRDAACAELQNDKAQSGELAVSRAARAAVAGKGSGGDNGHKIGRKTSRRSAGAVKQEEKEALVSDLPKGMSSLEKILLKDLAECVEQLGKEERIDEKTERSNLKRMQRAEASIHTYSPATRVLVAQYCLMMFQQHAKTLGERQMQLERESAATSPGAGGIGVPEALESFRATYLESAWDILDKLNNGKSQSLELLEDDDMRGKLCATQLDVAFMLQDEVKIHTLYDKATKPLFASIRQASKTTIMMALVTAASCGVPENVVRFGKLLKNGELEGVHAGALEDPTRVDYAALHSLANQLRGPGASSPSVLPELGKDLEWKAYRVLSARFRASSAEMAAGAILRPNLVPNKLTDMSLQPGTCLLRSGAVVHLVNPGPIPLPLSGFASGPDALLFGYVDIAQTQEVLRVTNSLTMKRAPSGKVWVGKELCSMVAIAGPRAGHKLCTVVLDVELRVEEDPSSLWRTL</sequence>
<dbReference type="Proteomes" id="UP000324585">
    <property type="component" value="Unassembled WGS sequence"/>
</dbReference>
<evidence type="ECO:0000256" key="1">
    <source>
        <dbReference type="SAM" id="MobiDB-lite"/>
    </source>
</evidence>
<keyword evidence="3" id="KW-1185">Reference proteome</keyword>
<dbReference type="EMBL" id="VRMN01000001">
    <property type="protein sequence ID" value="KAA8498312.1"/>
    <property type="molecule type" value="Genomic_DNA"/>
</dbReference>
<dbReference type="OMA" id="RWESTRE"/>
<evidence type="ECO:0000313" key="2">
    <source>
        <dbReference type="EMBL" id="KAA8498312.1"/>
    </source>
</evidence>
<organism evidence="2 3">
    <name type="scientific">Porphyridium purpureum</name>
    <name type="common">Red alga</name>
    <name type="synonym">Porphyridium cruentum</name>
    <dbReference type="NCBI Taxonomy" id="35688"/>
    <lineage>
        <taxon>Eukaryota</taxon>
        <taxon>Rhodophyta</taxon>
        <taxon>Bangiophyceae</taxon>
        <taxon>Porphyridiales</taxon>
        <taxon>Porphyridiaceae</taxon>
        <taxon>Porphyridium</taxon>
    </lineage>
</organism>
<dbReference type="AlphaFoldDB" id="A0A5J4Z5E9"/>
<proteinExistence type="predicted"/>
<reference evidence="3" key="1">
    <citation type="journal article" date="2019" name="Nat. Commun.">
        <title>Expansion of phycobilisome linker gene families in mesophilic red algae.</title>
        <authorList>
            <person name="Lee J."/>
            <person name="Kim D."/>
            <person name="Bhattacharya D."/>
            <person name="Yoon H.S."/>
        </authorList>
    </citation>
    <scope>NUCLEOTIDE SEQUENCE [LARGE SCALE GENOMIC DNA]</scope>
    <source>
        <strain evidence="3">CCMP 1328</strain>
    </source>
</reference>
<name>A0A5J4Z5E9_PORPP</name>
<comment type="caution">
    <text evidence="2">The sequence shown here is derived from an EMBL/GenBank/DDBJ whole genome shotgun (WGS) entry which is preliminary data.</text>
</comment>
<dbReference type="OrthoDB" id="4290at2759"/>
<feature type="region of interest" description="Disordered" evidence="1">
    <location>
        <begin position="63"/>
        <end position="91"/>
    </location>
</feature>
<protein>
    <submittedName>
        <fullName evidence="2">Uncharacterized protein</fullName>
    </submittedName>
</protein>
<evidence type="ECO:0000313" key="3">
    <source>
        <dbReference type="Proteomes" id="UP000324585"/>
    </source>
</evidence>
<accession>A0A5J4Z5E9</accession>